<comment type="caution">
    <text evidence="1">The sequence shown here is derived from an EMBL/GenBank/DDBJ whole genome shotgun (WGS) entry which is preliminary data.</text>
</comment>
<dbReference type="Proteomes" id="UP001060215">
    <property type="component" value="Chromosome 9"/>
</dbReference>
<organism evidence="1 2">
    <name type="scientific">Camellia lanceoleosa</name>
    <dbReference type="NCBI Taxonomy" id="1840588"/>
    <lineage>
        <taxon>Eukaryota</taxon>
        <taxon>Viridiplantae</taxon>
        <taxon>Streptophyta</taxon>
        <taxon>Embryophyta</taxon>
        <taxon>Tracheophyta</taxon>
        <taxon>Spermatophyta</taxon>
        <taxon>Magnoliopsida</taxon>
        <taxon>eudicotyledons</taxon>
        <taxon>Gunneridae</taxon>
        <taxon>Pentapetalae</taxon>
        <taxon>asterids</taxon>
        <taxon>Ericales</taxon>
        <taxon>Theaceae</taxon>
        <taxon>Camellia</taxon>
    </lineage>
</organism>
<evidence type="ECO:0000313" key="2">
    <source>
        <dbReference type="Proteomes" id="UP001060215"/>
    </source>
</evidence>
<dbReference type="EMBL" id="CM045766">
    <property type="protein sequence ID" value="KAI8005152.1"/>
    <property type="molecule type" value="Genomic_DNA"/>
</dbReference>
<name>A0ACC0GX88_9ERIC</name>
<accession>A0ACC0GX88</accession>
<gene>
    <name evidence="1" type="ORF">LOK49_LG08G00189</name>
</gene>
<sequence length="129" mass="14819">MIDLAGKVRQFDIAWNLIDSMKSRNIEIQIDTFSILIRRYVRAGLASEAVHAFNRMEDYGCEPDRIAFSVVISILFNGWCRAGDIAEAEKVFGEMKNLGIKPNVYTYTIVIDALCRCGQIWRAHDVFRR</sequence>
<proteinExistence type="predicted"/>
<protein>
    <submittedName>
        <fullName evidence="1">Pentatricopeptide repeat-containing protein</fullName>
    </submittedName>
</protein>
<reference evidence="1 2" key="1">
    <citation type="journal article" date="2022" name="Plant J.">
        <title>Chromosome-level genome of Camellia lanceoleosa provides a valuable resource for understanding genome evolution and self-incompatibility.</title>
        <authorList>
            <person name="Gong W."/>
            <person name="Xiao S."/>
            <person name="Wang L."/>
            <person name="Liao Z."/>
            <person name="Chang Y."/>
            <person name="Mo W."/>
            <person name="Hu G."/>
            <person name="Li W."/>
            <person name="Zhao G."/>
            <person name="Zhu H."/>
            <person name="Hu X."/>
            <person name="Ji K."/>
            <person name="Xiang X."/>
            <person name="Song Q."/>
            <person name="Yuan D."/>
            <person name="Jin S."/>
            <person name="Zhang L."/>
        </authorList>
    </citation>
    <scope>NUCLEOTIDE SEQUENCE [LARGE SCALE GENOMIC DNA]</scope>
    <source>
        <strain evidence="1">SQ_2022a</strain>
    </source>
</reference>
<keyword evidence="2" id="KW-1185">Reference proteome</keyword>
<evidence type="ECO:0000313" key="1">
    <source>
        <dbReference type="EMBL" id="KAI8005152.1"/>
    </source>
</evidence>